<keyword evidence="3" id="KW-0663">Pyridoxal phosphate</keyword>
<name>X1C782_9ZZZZ</name>
<dbReference type="InterPro" id="IPR005786">
    <property type="entry name" value="B_amino_transII"/>
</dbReference>
<dbReference type="GO" id="GO:0004084">
    <property type="term" value="F:branched-chain-amino-acid transaminase activity"/>
    <property type="evidence" value="ECO:0007669"/>
    <property type="project" value="InterPro"/>
</dbReference>
<evidence type="ECO:0000256" key="1">
    <source>
        <dbReference type="ARBA" id="ARBA00001933"/>
    </source>
</evidence>
<gene>
    <name evidence="4" type="ORF">S01H4_31428</name>
</gene>
<protein>
    <recommendedName>
        <fullName evidence="5">Branched-chain amino acid aminotransferase</fullName>
    </recommendedName>
</protein>
<sequence>MRSMNYMPEIHIQLCSEDQKKEKIPDEKLEFGKKFTDHMFLMKYKDGKWGTPKIMPYQNFSLDPAAMVLHYGQEIFEGMKAYINQKTDSVYIFRPHENAKEIEKILSKLKDDLMEIGVVGSILHDISQVCQQLRKTRDEDLPMKSDILESSYEWQEKILK</sequence>
<comment type="similarity">
    <text evidence="2">Belongs to the class-IV pyridoxal-phosphate-dependent aminotransferase family.</text>
</comment>
<dbReference type="Gene3D" id="3.30.470.10">
    <property type="match status" value="1"/>
</dbReference>
<dbReference type="GO" id="GO:0009081">
    <property type="term" value="P:branched-chain amino acid metabolic process"/>
    <property type="evidence" value="ECO:0007669"/>
    <property type="project" value="InterPro"/>
</dbReference>
<evidence type="ECO:0000256" key="3">
    <source>
        <dbReference type="ARBA" id="ARBA00022898"/>
    </source>
</evidence>
<dbReference type="PANTHER" id="PTHR11825:SF44">
    <property type="entry name" value="BRANCHED-CHAIN-AMINO-ACID AMINOTRANSFERASE"/>
    <property type="match status" value="1"/>
</dbReference>
<evidence type="ECO:0008006" key="5">
    <source>
        <dbReference type="Google" id="ProtNLM"/>
    </source>
</evidence>
<dbReference type="EMBL" id="BART01016326">
    <property type="protein sequence ID" value="GAG80271.1"/>
    <property type="molecule type" value="Genomic_DNA"/>
</dbReference>
<organism evidence="4">
    <name type="scientific">marine sediment metagenome</name>
    <dbReference type="NCBI Taxonomy" id="412755"/>
    <lineage>
        <taxon>unclassified sequences</taxon>
        <taxon>metagenomes</taxon>
        <taxon>ecological metagenomes</taxon>
    </lineage>
</organism>
<dbReference type="SUPFAM" id="SSF56752">
    <property type="entry name" value="D-aminoacid aminotransferase-like PLP-dependent enzymes"/>
    <property type="match status" value="1"/>
</dbReference>
<evidence type="ECO:0000313" key="4">
    <source>
        <dbReference type="EMBL" id="GAG80271.1"/>
    </source>
</evidence>
<evidence type="ECO:0000256" key="2">
    <source>
        <dbReference type="ARBA" id="ARBA00009320"/>
    </source>
</evidence>
<accession>X1C782</accession>
<dbReference type="AlphaFoldDB" id="X1C782"/>
<proteinExistence type="inferred from homology"/>
<reference evidence="4" key="1">
    <citation type="journal article" date="2014" name="Front. Microbiol.">
        <title>High frequency of phylogenetically diverse reductive dehalogenase-homologous genes in deep subseafloor sedimentary metagenomes.</title>
        <authorList>
            <person name="Kawai M."/>
            <person name="Futagami T."/>
            <person name="Toyoda A."/>
            <person name="Takaki Y."/>
            <person name="Nishi S."/>
            <person name="Hori S."/>
            <person name="Arai W."/>
            <person name="Tsubouchi T."/>
            <person name="Morono Y."/>
            <person name="Uchiyama I."/>
            <person name="Ito T."/>
            <person name="Fujiyama A."/>
            <person name="Inagaki F."/>
            <person name="Takami H."/>
        </authorList>
    </citation>
    <scope>NUCLEOTIDE SEQUENCE</scope>
    <source>
        <strain evidence="4">Expedition CK06-06</strain>
    </source>
</reference>
<dbReference type="InterPro" id="IPR043131">
    <property type="entry name" value="BCAT-like_N"/>
</dbReference>
<comment type="caution">
    <text evidence="4">The sequence shown here is derived from an EMBL/GenBank/DDBJ whole genome shotgun (WGS) entry which is preliminary data.</text>
</comment>
<dbReference type="PANTHER" id="PTHR11825">
    <property type="entry name" value="SUBGROUP IIII AMINOTRANSFERASE"/>
    <property type="match status" value="1"/>
</dbReference>
<comment type="cofactor">
    <cofactor evidence="1">
        <name>pyridoxal 5'-phosphate</name>
        <dbReference type="ChEBI" id="CHEBI:597326"/>
    </cofactor>
</comment>
<dbReference type="InterPro" id="IPR036038">
    <property type="entry name" value="Aminotransferase-like"/>
</dbReference>